<feature type="domain" description="GCVT N-terminal" evidence="2">
    <location>
        <begin position="64"/>
        <end position="310"/>
    </location>
</feature>
<dbReference type="Gene3D" id="3.30.70.1400">
    <property type="entry name" value="Aminomethyltransferase beta-barrel domains"/>
    <property type="match status" value="1"/>
</dbReference>
<sequence>MISLKEAQEKWPFMRVDDLKGILWMPDEGVISPTDVCTMLARGATNQVGQRIRFDYRTNQGTFGKPHWFKNVEEECKACRDTVAVVDLTCFGLFELESQNTSESLELLQSLCVNDIDIPIGHAIHTSMLNEIGGYEVQCTVIRRAKNRFLIVTKPTLTTHTESWISRNKDPNSDITITDIQSNCSILGILGPNSREVLQQLTLSSLEGDDFPLDSLQVLDLDYASDLIFLHTSDVYGSGSGWQLFVDNDQVETLYNHLMSTGKEYGIRNMGWYALNNISIEKGLPMIGEELVPSITPYDVGLDSSIDYNKTFIGKNALLDLKDKSSSSSKKLVHMVVKKHDDDCIPWGGETVVHDGDVIGHVTSTAFDFKLGHPVCLGFIESKGEAVEENRLEINIADKMYPVHIVKNN</sequence>
<evidence type="ECO:0000259" key="3">
    <source>
        <dbReference type="Pfam" id="PF08669"/>
    </source>
</evidence>
<comment type="similarity">
    <text evidence="1">Belongs to the GcvT family.</text>
</comment>
<dbReference type="InterPro" id="IPR006222">
    <property type="entry name" value="GCVT_N"/>
</dbReference>
<dbReference type="Gene3D" id="3.50.50.60">
    <property type="entry name" value="FAD/NAD(P)-binding domain"/>
    <property type="match status" value="1"/>
</dbReference>
<dbReference type="Proteomes" id="UP000515163">
    <property type="component" value="Unplaced"/>
</dbReference>
<dbReference type="Pfam" id="PF08669">
    <property type="entry name" value="GCV_T_C"/>
    <property type="match status" value="1"/>
</dbReference>
<dbReference type="Gene3D" id="3.30.9.10">
    <property type="entry name" value="D-Amino Acid Oxidase, subunit A, domain 2"/>
    <property type="match status" value="1"/>
</dbReference>
<dbReference type="OrthoDB" id="498204at2759"/>
<dbReference type="InterPro" id="IPR028896">
    <property type="entry name" value="GcvT/YgfZ/DmdA"/>
</dbReference>
<dbReference type="InterPro" id="IPR013977">
    <property type="entry name" value="GcvT_C"/>
</dbReference>
<dbReference type="RefSeq" id="XP_031549620.1">
    <property type="nucleotide sequence ID" value="XM_031693760.1"/>
</dbReference>
<dbReference type="Pfam" id="PF01571">
    <property type="entry name" value="GCV_T"/>
    <property type="match status" value="1"/>
</dbReference>
<dbReference type="Gene3D" id="2.40.30.110">
    <property type="entry name" value="Aminomethyltransferase beta-barrel domains"/>
    <property type="match status" value="1"/>
</dbReference>
<dbReference type="PIRSF" id="PIRSF006487">
    <property type="entry name" value="GcvT"/>
    <property type="match status" value="1"/>
</dbReference>
<feature type="domain" description="Aminomethyltransferase C-terminal" evidence="3">
    <location>
        <begin position="330"/>
        <end position="407"/>
    </location>
</feature>
<gene>
    <name evidence="5" type="primary">LOC116287128</name>
</gene>
<evidence type="ECO:0000256" key="1">
    <source>
        <dbReference type="ARBA" id="ARBA00008609"/>
    </source>
</evidence>
<dbReference type="KEGG" id="aten:116287128"/>
<dbReference type="SUPFAM" id="SSF101790">
    <property type="entry name" value="Aminomethyltransferase beta-barrel domain"/>
    <property type="match status" value="1"/>
</dbReference>
<dbReference type="PANTHER" id="PTHR43757">
    <property type="entry name" value="AMINOMETHYLTRANSFERASE"/>
    <property type="match status" value="1"/>
</dbReference>
<evidence type="ECO:0000313" key="4">
    <source>
        <dbReference type="Proteomes" id="UP000515163"/>
    </source>
</evidence>
<dbReference type="PANTHER" id="PTHR43757:SF15">
    <property type="entry name" value="PYRUVATE DEHYDROGENASE PHOSPHATASE REGULATORY SUBUNIT, MITOCHONDRIAL-LIKE"/>
    <property type="match status" value="1"/>
</dbReference>
<evidence type="ECO:0000259" key="2">
    <source>
        <dbReference type="Pfam" id="PF01571"/>
    </source>
</evidence>
<accession>A0A6P8HAV1</accession>
<dbReference type="InParanoid" id="A0A6P8HAV1"/>
<dbReference type="SUPFAM" id="SSF103025">
    <property type="entry name" value="Folate-binding domain"/>
    <property type="match status" value="1"/>
</dbReference>
<keyword evidence="4" id="KW-1185">Reference proteome</keyword>
<reference evidence="5" key="1">
    <citation type="submission" date="2025-08" db="UniProtKB">
        <authorList>
            <consortium name="RefSeq"/>
        </authorList>
    </citation>
    <scope>IDENTIFICATION</scope>
    <source>
        <tissue evidence="5">Tentacle</tissue>
    </source>
</reference>
<name>A0A6P8HAV1_ACTTE</name>
<proteinExistence type="inferred from homology"/>
<evidence type="ECO:0000313" key="5">
    <source>
        <dbReference type="RefSeq" id="XP_031549620.1"/>
    </source>
</evidence>
<dbReference type="GO" id="GO:0005739">
    <property type="term" value="C:mitochondrion"/>
    <property type="evidence" value="ECO:0007669"/>
    <property type="project" value="TreeGrafter"/>
</dbReference>
<dbReference type="GeneID" id="116287128"/>
<dbReference type="Gene3D" id="3.30.1360.120">
    <property type="entry name" value="Probable tRNA modification gtpase trme, domain 1"/>
    <property type="match status" value="1"/>
</dbReference>
<dbReference type="InterPro" id="IPR036188">
    <property type="entry name" value="FAD/NAD-bd_sf"/>
</dbReference>
<organism evidence="4 5">
    <name type="scientific">Actinia tenebrosa</name>
    <name type="common">Australian red waratah sea anemone</name>
    <dbReference type="NCBI Taxonomy" id="6105"/>
    <lineage>
        <taxon>Eukaryota</taxon>
        <taxon>Metazoa</taxon>
        <taxon>Cnidaria</taxon>
        <taxon>Anthozoa</taxon>
        <taxon>Hexacorallia</taxon>
        <taxon>Actiniaria</taxon>
        <taxon>Actiniidae</taxon>
        <taxon>Actinia</taxon>
    </lineage>
</organism>
<dbReference type="InterPro" id="IPR027266">
    <property type="entry name" value="TrmE/GcvT-like"/>
</dbReference>
<dbReference type="InterPro" id="IPR029043">
    <property type="entry name" value="GcvT/YgfZ_C"/>
</dbReference>
<protein>
    <submittedName>
        <fullName evidence="5">Pyruvate dehydrogenase phosphatase regulatory subunit, mitochondrial-like</fullName>
    </submittedName>
</protein>
<dbReference type="AlphaFoldDB" id="A0A6P8HAV1"/>